<keyword evidence="4" id="KW-1185">Reference proteome</keyword>
<sequence length="252" mass="27995">MKPLILYSLIAFFATTVAASTRPTITFTFYHYPPDIRVVDGKPTGRYIDQLNAVADTAGYDVRWMASTIDEEADMLNEGRRAICSTGRMPTPERAEKWAFLPYLFDVVPGDIVLTLPRYLDRLRAHGNIVSLAKDSTMIGTLLESGIYGEKVDTIIRSNPSWILRTGKTDFQLMSMVLAGRAHYTIVPKDQWEEAKRVIPGTSTLVALENYGAHPDYPIYIACSKGVPKETLRALADAMAQHGFPPGTLADH</sequence>
<protein>
    <submittedName>
        <fullName evidence="3">Extracellular solute-binding protein, family 3</fullName>
    </submittedName>
</protein>
<dbReference type="RefSeq" id="WP_068307424.1">
    <property type="nucleotide sequence ID" value="NZ_FNAK01000005.1"/>
</dbReference>
<keyword evidence="1" id="KW-0732">Signal</keyword>
<evidence type="ECO:0000313" key="4">
    <source>
        <dbReference type="Proteomes" id="UP000183685"/>
    </source>
</evidence>
<organism evidence="3 4">
    <name type="scientific">Kordiimonas lacus</name>
    <dbReference type="NCBI Taxonomy" id="637679"/>
    <lineage>
        <taxon>Bacteria</taxon>
        <taxon>Pseudomonadati</taxon>
        <taxon>Pseudomonadota</taxon>
        <taxon>Alphaproteobacteria</taxon>
        <taxon>Kordiimonadales</taxon>
        <taxon>Kordiimonadaceae</taxon>
        <taxon>Kordiimonas</taxon>
    </lineage>
</organism>
<dbReference type="Pfam" id="PF00497">
    <property type="entry name" value="SBP_bac_3"/>
    <property type="match status" value="1"/>
</dbReference>
<dbReference type="Proteomes" id="UP000183685">
    <property type="component" value="Unassembled WGS sequence"/>
</dbReference>
<dbReference type="EMBL" id="FNAK01000005">
    <property type="protein sequence ID" value="SDE22363.1"/>
    <property type="molecule type" value="Genomic_DNA"/>
</dbReference>
<evidence type="ECO:0000313" key="3">
    <source>
        <dbReference type="EMBL" id="SDE22363.1"/>
    </source>
</evidence>
<proteinExistence type="predicted"/>
<dbReference type="InterPro" id="IPR001638">
    <property type="entry name" value="Solute-binding_3/MltF_N"/>
</dbReference>
<accession>A0A1G7B5S9</accession>
<dbReference type="STRING" id="637679.GCA_001550055_03539"/>
<gene>
    <name evidence="3" type="ORF">SAMN04488071_2373</name>
</gene>
<evidence type="ECO:0000259" key="2">
    <source>
        <dbReference type="Pfam" id="PF00497"/>
    </source>
</evidence>
<dbReference type="Gene3D" id="3.40.190.10">
    <property type="entry name" value="Periplasmic binding protein-like II"/>
    <property type="match status" value="2"/>
</dbReference>
<dbReference type="SUPFAM" id="SSF53850">
    <property type="entry name" value="Periplasmic binding protein-like II"/>
    <property type="match status" value="1"/>
</dbReference>
<name>A0A1G7B5S9_9PROT</name>
<feature type="signal peptide" evidence="1">
    <location>
        <begin position="1"/>
        <end position="19"/>
    </location>
</feature>
<feature type="chain" id="PRO_5010328654" evidence="1">
    <location>
        <begin position="20"/>
        <end position="252"/>
    </location>
</feature>
<feature type="domain" description="Solute-binding protein family 3/N-terminal" evidence="2">
    <location>
        <begin position="32"/>
        <end position="103"/>
    </location>
</feature>
<dbReference type="AlphaFoldDB" id="A0A1G7B5S9"/>
<evidence type="ECO:0000256" key="1">
    <source>
        <dbReference type="SAM" id="SignalP"/>
    </source>
</evidence>
<reference evidence="3 4" key="1">
    <citation type="submission" date="2016-10" db="EMBL/GenBank/DDBJ databases">
        <authorList>
            <person name="de Groot N.N."/>
        </authorList>
    </citation>
    <scope>NUCLEOTIDE SEQUENCE [LARGE SCALE GENOMIC DNA]</scope>
    <source>
        <strain evidence="3 4">CGMCC 1.9109</strain>
    </source>
</reference>